<accession>A0ABT0V064</accession>
<sequence length="158" mass="16668">MRNWMPRQWAVAVVVALLAAIVIGVPTGVVPTSLFSRMTPVLWWNYPVWALSSVLMGLLVASYLGGVRSTAPQQPRTARTIAAGALSALAVGCPVCNKLVVLALGMSGAHAYWAPAQPVLAVVSLALLAHALIRRLRTMDACPVPPARNGSTTTMSSR</sequence>
<evidence type="ECO:0000256" key="1">
    <source>
        <dbReference type="SAM" id="Phobius"/>
    </source>
</evidence>
<name>A0ABT0V064_9ACTN</name>
<reference evidence="2" key="1">
    <citation type="submission" date="2022-06" db="EMBL/GenBank/DDBJ databases">
        <title>Genome public.</title>
        <authorList>
            <person name="Sun Q."/>
        </authorList>
    </citation>
    <scope>NUCLEOTIDE SEQUENCE</scope>
    <source>
        <strain evidence="2">CWNU-1</strain>
    </source>
</reference>
<protein>
    <recommendedName>
        <fullName evidence="4">Integral membrane protein</fullName>
    </recommendedName>
</protein>
<feature type="transmembrane region" description="Helical" evidence="1">
    <location>
        <begin position="112"/>
        <end position="133"/>
    </location>
</feature>
<dbReference type="RefSeq" id="WP_250923126.1">
    <property type="nucleotide sequence ID" value="NZ_JAMQAW010000050.1"/>
</dbReference>
<evidence type="ECO:0000313" key="2">
    <source>
        <dbReference type="EMBL" id="MCM2392801.1"/>
    </source>
</evidence>
<keyword evidence="3" id="KW-1185">Reference proteome</keyword>
<keyword evidence="1" id="KW-0472">Membrane</keyword>
<evidence type="ECO:0000313" key="3">
    <source>
        <dbReference type="Proteomes" id="UP001431429"/>
    </source>
</evidence>
<feature type="transmembrane region" description="Helical" evidence="1">
    <location>
        <begin position="48"/>
        <end position="69"/>
    </location>
</feature>
<dbReference type="EMBL" id="JAMQAW010000050">
    <property type="protein sequence ID" value="MCM2392801.1"/>
    <property type="molecule type" value="Genomic_DNA"/>
</dbReference>
<organism evidence="2 3">
    <name type="scientific">Streptomyces albipurpureus</name>
    <dbReference type="NCBI Taxonomy" id="2897419"/>
    <lineage>
        <taxon>Bacteria</taxon>
        <taxon>Bacillati</taxon>
        <taxon>Actinomycetota</taxon>
        <taxon>Actinomycetes</taxon>
        <taxon>Kitasatosporales</taxon>
        <taxon>Streptomycetaceae</taxon>
        <taxon>Streptomyces</taxon>
    </lineage>
</organism>
<feature type="transmembrane region" description="Helical" evidence="1">
    <location>
        <begin position="81"/>
        <end position="106"/>
    </location>
</feature>
<keyword evidence="1" id="KW-0812">Transmembrane</keyword>
<comment type="caution">
    <text evidence="2">The sequence shown here is derived from an EMBL/GenBank/DDBJ whole genome shotgun (WGS) entry which is preliminary data.</text>
</comment>
<proteinExistence type="predicted"/>
<dbReference type="Proteomes" id="UP001431429">
    <property type="component" value="Unassembled WGS sequence"/>
</dbReference>
<evidence type="ECO:0008006" key="4">
    <source>
        <dbReference type="Google" id="ProtNLM"/>
    </source>
</evidence>
<keyword evidence="1" id="KW-1133">Transmembrane helix</keyword>
<gene>
    <name evidence="2" type="ORF">NBG84_31705</name>
</gene>